<dbReference type="EMBL" id="MWBO01000023">
    <property type="protein sequence ID" value="OQA52706.1"/>
    <property type="molecule type" value="Genomic_DNA"/>
</dbReference>
<evidence type="ECO:0000313" key="2">
    <source>
        <dbReference type="EMBL" id="OQA52706.1"/>
    </source>
</evidence>
<keyword evidence="1" id="KW-0812">Transmembrane</keyword>
<protein>
    <submittedName>
        <fullName evidence="2">Uncharacterized protein</fullName>
    </submittedName>
</protein>
<dbReference type="Proteomes" id="UP000485367">
    <property type="component" value="Unassembled WGS sequence"/>
</dbReference>
<proteinExistence type="predicted"/>
<feature type="transmembrane region" description="Helical" evidence="1">
    <location>
        <begin position="49"/>
        <end position="71"/>
    </location>
</feature>
<accession>A0A1V5SDV4</accession>
<reference evidence="2" key="1">
    <citation type="submission" date="2017-02" db="EMBL/GenBank/DDBJ databases">
        <title>Delving into the versatile metabolic prowess of the omnipresent phylum Bacteroidetes.</title>
        <authorList>
            <person name="Nobu M.K."/>
            <person name="Mei R."/>
            <person name="Narihiro T."/>
            <person name="Kuroda K."/>
            <person name="Liu W.-T."/>
        </authorList>
    </citation>
    <scope>NUCLEOTIDE SEQUENCE</scope>
    <source>
        <strain evidence="2">ADurb.Bin280</strain>
    </source>
</reference>
<dbReference type="AlphaFoldDB" id="A0A1V5SDV4"/>
<feature type="transmembrane region" description="Helical" evidence="1">
    <location>
        <begin position="83"/>
        <end position="103"/>
    </location>
</feature>
<keyword evidence="1" id="KW-1133">Transmembrane helix</keyword>
<keyword evidence="1" id="KW-0472">Membrane</keyword>
<comment type="caution">
    <text evidence="2">The sequence shown here is derived from an EMBL/GenBank/DDBJ whole genome shotgun (WGS) entry which is preliminary data.</text>
</comment>
<sequence>MMQREKIMAALLASYMGMVVVSTWAEPIKDFFEGKKTVANTWVESDASPATIKIILFLTIVAIVAAKADIAIGRDNAMAPIEILLYSLITGVLIASTVFSYLPENSQNAIMAQTKIVHFLKDYRTLWLLAPIILILVVTSRRRSY</sequence>
<feature type="transmembrane region" description="Helical" evidence="1">
    <location>
        <begin position="123"/>
        <end position="140"/>
    </location>
</feature>
<evidence type="ECO:0000256" key="1">
    <source>
        <dbReference type="SAM" id="Phobius"/>
    </source>
</evidence>
<name>A0A1V5SDV4_9BACT</name>
<organism evidence="2">
    <name type="scientific">candidate division WS2 bacterium ADurb.Bin280</name>
    <dbReference type="NCBI Taxonomy" id="1852829"/>
    <lineage>
        <taxon>Bacteria</taxon>
        <taxon>candidate division WS2</taxon>
    </lineage>
</organism>
<gene>
    <name evidence="2" type="ORF">BWY43_00374</name>
</gene>